<dbReference type="EMBL" id="LYXE01000109">
    <property type="protein sequence ID" value="PDV98241.1"/>
    <property type="molecule type" value="Genomic_DNA"/>
</dbReference>
<sequence length="223" mass="24187">MPGDLALIPRGHTCTWDAGGAGEALMVSVPPALSVKAAVQETRRAPDQIEFMPQLGRADPLVHAIGQAMLGELQTQGLFGMLYLESLLRTLALHLLRTYAVAPPSLVTVKGTLSADALQRIRNYVHDHLSEAITLEALAALTHLSPYHFARTFKEATGLPPYQYVLQCRVEQAKTLLMAGNHAISEVAHMVGFASQSHLTRHVRKAFGVTPSMLVPKRKNGQG</sequence>
<reference evidence="6 7" key="1">
    <citation type="submission" date="2016-05" db="EMBL/GenBank/DDBJ databases">
        <authorList>
            <person name="Lavstsen T."/>
            <person name="Jespersen J.S."/>
        </authorList>
    </citation>
    <scope>NUCLEOTIDE SEQUENCE [LARGE SCALE GENOMIC DNA]</scope>
    <source>
        <strain evidence="6 7">B7-9</strain>
    </source>
</reference>
<evidence type="ECO:0000256" key="2">
    <source>
        <dbReference type="ARBA" id="ARBA00023125"/>
    </source>
</evidence>
<evidence type="ECO:0000256" key="4">
    <source>
        <dbReference type="ARBA" id="ARBA00023163"/>
    </source>
</evidence>
<dbReference type="PANTHER" id="PTHR46796:SF6">
    <property type="entry name" value="ARAC SUBFAMILY"/>
    <property type="match status" value="1"/>
</dbReference>
<organism evidence="6 7">
    <name type="scientific">Candidatus Chloroploca asiatica</name>
    <dbReference type="NCBI Taxonomy" id="1506545"/>
    <lineage>
        <taxon>Bacteria</taxon>
        <taxon>Bacillati</taxon>
        <taxon>Chloroflexota</taxon>
        <taxon>Chloroflexia</taxon>
        <taxon>Chloroflexales</taxon>
        <taxon>Chloroflexineae</taxon>
        <taxon>Oscillochloridaceae</taxon>
        <taxon>Candidatus Chloroploca</taxon>
    </lineage>
</organism>
<dbReference type="SMART" id="SM00342">
    <property type="entry name" value="HTH_ARAC"/>
    <property type="match status" value="1"/>
</dbReference>
<evidence type="ECO:0000259" key="5">
    <source>
        <dbReference type="PROSITE" id="PS01124"/>
    </source>
</evidence>
<dbReference type="InterPro" id="IPR037923">
    <property type="entry name" value="HTH-like"/>
</dbReference>
<accession>A0A2H3KJV9</accession>
<dbReference type="PANTHER" id="PTHR46796">
    <property type="entry name" value="HTH-TYPE TRANSCRIPTIONAL ACTIVATOR RHAS-RELATED"/>
    <property type="match status" value="1"/>
</dbReference>
<dbReference type="GO" id="GO:0043565">
    <property type="term" value="F:sequence-specific DNA binding"/>
    <property type="evidence" value="ECO:0007669"/>
    <property type="project" value="InterPro"/>
</dbReference>
<feature type="domain" description="HTH araC/xylS-type" evidence="5">
    <location>
        <begin position="119"/>
        <end position="217"/>
    </location>
</feature>
<keyword evidence="1" id="KW-0805">Transcription regulation</keyword>
<keyword evidence="7" id="KW-1185">Reference proteome</keyword>
<dbReference type="SUPFAM" id="SSF51215">
    <property type="entry name" value="Regulatory protein AraC"/>
    <property type="match status" value="1"/>
</dbReference>
<evidence type="ECO:0000313" key="7">
    <source>
        <dbReference type="Proteomes" id="UP000220922"/>
    </source>
</evidence>
<dbReference type="Pfam" id="PF12833">
    <property type="entry name" value="HTH_18"/>
    <property type="match status" value="1"/>
</dbReference>
<dbReference type="InterPro" id="IPR018062">
    <property type="entry name" value="HTH_AraC-typ_CS"/>
</dbReference>
<protein>
    <recommendedName>
        <fullName evidence="5">HTH araC/xylS-type domain-containing protein</fullName>
    </recommendedName>
</protein>
<dbReference type="SUPFAM" id="SSF46689">
    <property type="entry name" value="Homeodomain-like"/>
    <property type="match status" value="2"/>
</dbReference>
<dbReference type="Gene3D" id="1.10.10.60">
    <property type="entry name" value="Homeodomain-like"/>
    <property type="match status" value="2"/>
</dbReference>
<dbReference type="Proteomes" id="UP000220922">
    <property type="component" value="Unassembled WGS sequence"/>
</dbReference>
<gene>
    <name evidence="6" type="ORF">A9Q02_16490</name>
</gene>
<keyword evidence="2" id="KW-0238">DNA-binding</keyword>
<proteinExistence type="predicted"/>
<dbReference type="AlphaFoldDB" id="A0A2H3KJV9"/>
<dbReference type="PROSITE" id="PS01124">
    <property type="entry name" value="HTH_ARAC_FAMILY_2"/>
    <property type="match status" value="1"/>
</dbReference>
<keyword evidence="3" id="KW-0010">Activator</keyword>
<keyword evidence="4" id="KW-0804">Transcription</keyword>
<name>A0A2H3KJV9_9CHLR</name>
<evidence type="ECO:0000256" key="1">
    <source>
        <dbReference type="ARBA" id="ARBA00023015"/>
    </source>
</evidence>
<dbReference type="InterPro" id="IPR009057">
    <property type="entry name" value="Homeodomain-like_sf"/>
</dbReference>
<dbReference type="InterPro" id="IPR018060">
    <property type="entry name" value="HTH_AraC"/>
</dbReference>
<dbReference type="PROSITE" id="PS00041">
    <property type="entry name" value="HTH_ARAC_FAMILY_1"/>
    <property type="match status" value="1"/>
</dbReference>
<evidence type="ECO:0000313" key="6">
    <source>
        <dbReference type="EMBL" id="PDV98241.1"/>
    </source>
</evidence>
<dbReference type="GO" id="GO:0003700">
    <property type="term" value="F:DNA-binding transcription factor activity"/>
    <property type="evidence" value="ECO:0007669"/>
    <property type="project" value="InterPro"/>
</dbReference>
<comment type="caution">
    <text evidence="6">The sequence shown here is derived from an EMBL/GenBank/DDBJ whole genome shotgun (WGS) entry which is preliminary data.</text>
</comment>
<evidence type="ECO:0000256" key="3">
    <source>
        <dbReference type="ARBA" id="ARBA00023159"/>
    </source>
</evidence>
<dbReference type="InterPro" id="IPR050204">
    <property type="entry name" value="AraC_XylS_family_regulators"/>
</dbReference>